<evidence type="ECO:0000313" key="1">
    <source>
        <dbReference type="EMBL" id="WEG07513.1"/>
    </source>
</evidence>
<reference evidence="1 2" key="1">
    <citation type="submission" date="2023-03" db="EMBL/GenBank/DDBJ databases">
        <title>Genome sequence of Microbacterium sp. KACC 23027.</title>
        <authorList>
            <person name="Kim S."/>
            <person name="Heo J."/>
            <person name="Kwon S.-W."/>
        </authorList>
    </citation>
    <scope>NUCLEOTIDE SEQUENCE [LARGE SCALE GENOMIC DNA]</scope>
    <source>
        <strain evidence="1 2">KACC 23027</strain>
    </source>
</reference>
<dbReference type="EMBL" id="CP119108">
    <property type="protein sequence ID" value="WEG07513.1"/>
    <property type="molecule type" value="Genomic_DNA"/>
</dbReference>
<dbReference type="RefSeq" id="WP_275276852.1">
    <property type="nucleotide sequence ID" value="NZ_CP119108.1"/>
</dbReference>
<organism evidence="1 2">
    <name type="scientific">Microbacterium horticulturae</name>
    <dbReference type="NCBI Taxonomy" id="3028316"/>
    <lineage>
        <taxon>Bacteria</taxon>
        <taxon>Bacillati</taxon>
        <taxon>Actinomycetota</taxon>
        <taxon>Actinomycetes</taxon>
        <taxon>Micrococcales</taxon>
        <taxon>Microbacteriaceae</taxon>
        <taxon>Microbacterium</taxon>
    </lineage>
</organism>
<accession>A0ABY8BY53</accession>
<sequence length="149" mass="16569">MTDDTLAADHDAPLTDDILLADRIGMLLAHAIRRQFWMLFLTDQDVLAPAVMPCTDLPEDPTQITVTEDLGAVGNAELLATRVAQIMEAYDLAQAVFVWERRGGPRVGDEERRWAQELASACARVGARVRAQFILHDRGLRVLAPDDYL</sequence>
<proteinExistence type="predicted"/>
<keyword evidence="2" id="KW-1185">Reference proteome</keyword>
<dbReference type="Proteomes" id="UP001214553">
    <property type="component" value="Chromosome"/>
</dbReference>
<evidence type="ECO:0000313" key="2">
    <source>
        <dbReference type="Proteomes" id="UP001214553"/>
    </source>
</evidence>
<gene>
    <name evidence="1" type="ORF">PU630_09580</name>
</gene>
<protein>
    <submittedName>
        <fullName evidence="1">Uncharacterized protein</fullName>
    </submittedName>
</protein>
<name>A0ABY8BY53_9MICO</name>